<dbReference type="RefSeq" id="XP_011101721.1">
    <property type="nucleotide sequence ID" value="XM_011103419.1"/>
</dbReference>
<dbReference type="AlphaFoldDB" id="A0A6I9UIT3"/>
<dbReference type="PANTHER" id="PTHR31286:SF180">
    <property type="entry name" value="OS10G0362600 PROTEIN"/>
    <property type="match status" value="1"/>
</dbReference>
<dbReference type="Gene3D" id="3.60.10.10">
    <property type="entry name" value="Endonuclease/exonuclease/phosphatase"/>
    <property type="match status" value="1"/>
</dbReference>
<dbReference type="GeneID" id="105179786"/>
<evidence type="ECO:0000256" key="1">
    <source>
        <dbReference type="SAM" id="MobiDB-lite"/>
    </source>
</evidence>
<dbReference type="PANTHER" id="PTHR31286">
    <property type="entry name" value="GLYCINE-RICH CELL WALL STRUCTURAL PROTEIN 1.8-LIKE"/>
    <property type="match status" value="1"/>
</dbReference>
<reference evidence="4" key="1">
    <citation type="submission" date="2025-08" db="UniProtKB">
        <authorList>
            <consortium name="RefSeq"/>
        </authorList>
    </citation>
    <scope>IDENTIFICATION</scope>
</reference>
<evidence type="ECO:0000313" key="4">
    <source>
        <dbReference type="RefSeq" id="XP_011101721.1"/>
    </source>
</evidence>
<proteinExistence type="predicted"/>
<dbReference type="KEGG" id="sind:105179786"/>
<feature type="compositionally biased region" description="Basic and acidic residues" evidence="1">
    <location>
        <begin position="191"/>
        <end position="201"/>
    </location>
</feature>
<sequence length="628" mass="72007">MSVWPELKEVTGTNNGFFFLQFKSVAALKDVIEGGPWLFQGQLIVLQKWEPGMVLRKLQHTQVPVWIKLRHLPVEFWTEEGLSTVASGVGKPLYPDAITRACTRLDFARVCVMLDVTSNLPKHIVIMNLDEDGGESPCKVDVEYEWLPQRCKSCMTLGHSAKDCVLNKPKPAKPPIAVYVPKVGTLQESTMPERSRNHPREDDDTTYIPSRPPHMSDRNKSRPPPAPVVEKQREEREYTRDTTGPSREERGKALVKYNTFDALHLLDDTDESTRGPKHSNPIPSDPFADTVAYGGTEVADRRELWSALENLAIQCADIPWLIGGNFNAVCDLNEVCGTSRDIRIAMEDFNVAIQNKGLLPLPMQGEWYTWHNHSATQRNLWKRLDRMSVNDRWMARFPNTFYSVLTPRISDHSRWYYMGTDSSNMEIMLKQRAKMLKGGDQCSRVFFRKIAQRRSSRRIFQINEQIMLKQRAKMLKGGDQCSRVFFRKIAQRRSSRRIFQINDDQGSTHTNPEEVINEFVTYYKNLLGGDRRRTGIDIRFLRPWARHILSNEESTALLLPFTPADVKQAVFDITEDKASGPDGYSSGFFKVAWPIVGHEELFMGDNQTRLPPRCALKVDIRKVYDTVD</sequence>
<dbReference type="InterPro" id="IPR036691">
    <property type="entry name" value="Endo/exonu/phosph_ase_sf"/>
</dbReference>
<evidence type="ECO:0000313" key="3">
    <source>
        <dbReference type="Proteomes" id="UP000504604"/>
    </source>
</evidence>
<feature type="compositionally biased region" description="Basic and acidic residues" evidence="1">
    <location>
        <begin position="230"/>
        <end position="250"/>
    </location>
</feature>
<evidence type="ECO:0000259" key="2">
    <source>
        <dbReference type="Pfam" id="PF14111"/>
    </source>
</evidence>
<dbReference type="OrthoDB" id="1934719at2759"/>
<dbReference type="Proteomes" id="UP000504604">
    <property type="component" value="Unplaced"/>
</dbReference>
<protein>
    <submittedName>
        <fullName evidence="4">Uncharacterized protein LOC105179786</fullName>
    </submittedName>
</protein>
<dbReference type="Pfam" id="PF14111">
    <property type="entry name" value="DUF4283"/>
    <property type="match status" value="1"/>
</dbReference>
<dbReference type="SUPFAM" id="SSF56219">
    <property type="entry name" value="DNase I-like"/>
    <property type="match status" value="1"/>
</dbReference>
<accession>A0A6I9UIT3</accession>
<dbReference type="InParanoid" id="A0A6I9UIT3"/>
<name>A0A6I9UIT3_SESIN</name>
<keyword evidence="3" id="KW-1185">Reference proteome</keyword>
<feature type="region of interest" description="Disordered" evidence="1">
    <location>
        <begin position="268"/>
        <end position="287"/>
    </location>
</feature>
<dbReference type="InterPro" id="IPR040256">
    <property type="entry name" value="At4g02000-like"/>
</dbReference>
<gene>
    <name evidence="4" type="primary">LOC105179786</name>
</gene>
<feature type="region of interest" description="Disordered" evidence="1">
    <location>
        <begin position="183"/>
        <end position="250"/>
    </location>
</feature>
<feature type="domain" description="DUF4283" evidence="2">
    <location>
        <begin position="14"/>
        <end position="53"/>
    </location>
</feature>
<organism evidence="3 4">
    <name type="scientific">Sesamum indicum</name>
    <name type="common">Oriental sesame</name>
    <name type="synonym">Sesamum orientale</name>
    <dbReference type="NCBI Taxonomy" id="4182"/>
    <lineage>
        <taxon>Eukaryota</taxon>
        <taxon>Viridiplantae</taxon>
        <taxon>Streptophyta</taxon>
        <taxon>Embryophyta</taxon>
        <taxon>Tracheophyta</taxon>
        <taxon>Spermatophyta</taxon>
        <taxon>Magnoliopsida</taxon>
        <taxon>eudicotyledons</taxon>
        <taxon>Gunneridae</taxon>
        <taxon>Pentapetalae</taxon>
        <taxon>asterids</taxon>
        <taxon>lamiids</taxon>
        <taxon>Lamiales</taxon>
        <taxon>Pedaliaceae</taxon>
        <taxon>Sesamum</taxon>
    </lineage>
</organism>
<dbReference type="InterPro" id="IPR025558">
    <property type="entry name" value="DUF4283"/>
</dbReference>